<protein>
    <submittedName>
        <fullName evidence="6">Regulatory protein</fullName>
    </submittedName>
    <submittedName>
        <fullName evidence="5">Transcriptional activator CadC</fullName>
    </submittedName>
</protein>
<evidence type="ECO:0000256" key="3">
    <source>
        <dbReference type="SAM" id="MobiDB-lite"/>
    </source>
</evidence>
<name>A0A1Y6HFR2_9XANT</name>
<feature type="region of interest" description="Disordered" evidence="3">
    <location>
        <begin position="127"/>
        <end position="175"/>
    </location>
</feature>
<dbReference type="PROSITE" id="PS51755">
    <property type="entry name" value="OMPR_PHOB"/>
    <property type="match status" value="1"/>
</dbReference>
<keyword evidence="7" id="KW-1185">Reference proteome</keyword>
<organism evidence="6 8">
    <name type="scientific">Xanthomonas fragariae</name>
    <dbReference type="NCBI Taxonomy" id="48664"/>
    <lineage>
        <taxon>Bacteria</taxon>
        <taxon>Pseudomonadati</taxon>
        <taxon>Pseudomonadota</taxon>
        <taxon>Gammaproteobacteria</taxon>
        <taxon>Lysobacterales</taxon>
        <taxon>Lysobacteraceae</taxon>
        <taxon>Xanthomonas</taxon>
    </lineage>
</organism>
<dbReference type="EMBL" id="LT853885">
    <property type="protein sequence ID" value="SMR02026.1"/>
    <property type="molecule type" value="Genomic_DNA"/>
</dbReference>
<dbReference type="Gene3D" id="1.10.10.10">
    <property type="entry name" value="Winged helix-like DNA-binding domain superfamily/Winged helix DNA-binding domain"/>
    <property type="match status" value="1"/>
</dbReference>
<sequence length="379" mass="39817">MSVPPANAIPSGRLRIGQCVADAALCEIGALYARRALRLAPKSLAVLLTPIQQPGHVVTRAQLLAEGWPDILPTNDVVTQVVTQLRKALASSDGPRSEHIETIAKTRYRLMAPVKWETQLETLTPIAQGASQSGPPNQLQPDNGALRASRKVSTATPTAHGAPKQPARPSPAASTSLRQRRWMALAVSSVALLVVLGLAARSLCLRGPSTDATASSALLGSPKRQYQVITAGGGFDLTPSLSPDVGESEPASVRLIEGLRADARQAADWSADSQRVLVSGSDADGHAALFEAPPSTGKAASTGKAVRLPVPQPRPSQATHLLDPSGRRNLLVGCVTCYPATPVPCMTASCAVVMGSVWMWRNSPRSTVSAWIRTTARGM</sequence>
<reference evidence="6 8" key="2">
    <citation type="submission" date="2017-05" db="EMBL/GenBank/DDBJ databases">
        <authorList>
            <person name="Song R."/>
            <person name="Chenine A.L."/>
            <person name="Ruprecht R.M."/>
        </authorList>
    </citation>
    <scope>NUCLEOTIDE SEQUENCE [LARGE SCALE GENOMIC DNA]</scope>
    <source>
        <strain evidence="6">PD5205</strain>
    </source>
</reference>
<dbReference type="SMART" id="SM00862">
    <property type="entry name" value="Trans_reg_C"/>
    <property type="match status" value="1"/>
</dbReference>
<dbReference type="CDD" id="cd00383">
    <property type="entry name" value="trans_reg_C"/>
    <property type="match status" value="1"/>
</dbReference>
<evidence type="ECO:0000313" key="8">
    <source>
        <dbReference type="Proteomes" id="UP000195953"/>
    </source>
</evidence>
<dbReference type="Proteomes" id="UP000195877">
    <property type="component" value="Chromosome 1"/>
</dbReference>
<proteinExistence type="predicted"/>
<dbReference type="GO" id="GO:0000160">
    <property type="term" value="P:phosphorelay signal transduction system"/>
    <property type="evidence" value="ECO:0007669"/>
    <property type="project" value="InterPro"/>
</dbReference>
<evidence type="ECO:0000313" key="7">
    <source>
        <dbReference type="Proteomes" id="UP000195877"/>
    </source>
</evidence>
<dbReference type="InterPro" id="IPR001867">
    <property type="entry name" value="OmpR/PhoB-type_DNA-bd"/>
</dbReference>
<dbReference type="GO" id="GO:0006355">
    <property type="term" value="P:regulation of DNA-templated transcription"/>
    <property type="evidence" value="ECO:0007669"/>
    <property type="project" value="InterPro"/>
</dbReference>
<feature type="DNA-binding region" description="OmpR/PhoB-type" evidence="2">
    <location>
        <begin position="11"/>
        <end position="112"/>
    </location>
</feature>
<feature type="domain" description="OmpR/PhoB-type" evidence="4">
    <location>
        <begin position="11"/>
        <end position="112"/>
    </location>
</feature>
<dbReference type="InterPro" id="IPR016032">
    <property type="entry name" value="Sig_transdc_resp-reg_C-effctor"/>
</dbReference>
<keyword evidence="1 2" id="KW-0238">DNA-binding</keyword>
<evidence type="ECO:0000313" key="6">
    <source>
        <dbReference type="EMBL" id="SMR02026.1"/>
    </source>
</evidence>
<evidence type="ECO:0000256" key="1">
    <source>
        <dbReference type="ARBA" id="ARBA00023125"/>
    </source>
</evidence>
<reference evidence="5 7" key="1">
    <citation type="submission" date="2017-05" db="EMBL/GenBank/DDBJ databases">
        <authorList>
            <person name="Blom J."/>
        </authorList>
    </citation>
    <scope>NUCLEOTIDE SEQUENCE [LARGE SCALE GENOMIC DNA]</scope>
    <source>
        <strain evidence="5">PD885</strain>
    </source>
</reference>
<dbReference type="STRING" id="48664.BER92_03365"/>
<feature type="compositionally biased region" description="Polar residues" evidence="3">
    <location>
        <begin position="129"/>
        <end position="141"/>
    </location>
</feature>
<dbReference type="AlphaFoldDB" id="A0A1Y6HFR2"/>
<dbReference type="InterPro" id="IPR036388">
    <property type="entry name" value="WH-like_DNA-bd_sf"/>
</dbReference>
<dbReference type="SUPFAM" id="SSF46894">
    <property type="entry name" value="C-terminal effector domain of the bipartite response regulators"/>
    <property type="match status" value="1"/>
</dbReference>
<accession>A0A1Y6HFR2</accession>
<gene>
    <name evidence="5" type="primary">cadC</name>
    <name evidence="6" type="ORF">PD5205_00706</name>
    <name evidence="5" type="ORF">PD885_03304</name>
</gene>
<dbReference type="GO" id="GO:0003677">
    <property type="term" value="F:DNA binding"/>
    <property type="evidence" value="ECO:0007669"/>
    <property type="project" value="UniProtKB-UniRule"/>
</dbReference>
<dbReference type="Pfam" id="PF00486">
    <property type="entry name" value="Trans_reg_C"/>
    <property type="match status" value="1"/>
</dbReference>
<dbReference type="Proteomes" id="UP000195953">
    <property type="component" value="Chromosome 1"/>
</dbReference>
<evidence type="ECO:0000313" key="5">
    <source>
        <dbReference type="EMBL" id="SMR00525.1"/>
    </source>
</evidence>
<evidence type="ECO:0000256" key="2">
    <source>
        <dbReference type="PROSITE-ProRule" id="PRU01091"/>
    </source>
</evidence>
<evidence type="ECO:0000259" key="4">
    <source>
        <dbReference type="PROSITE" id="PS51755"/>
    </source>
</evidence>
<dbReference type="EMBL" id="LT853882">
    <property type="protein sequence ID" value="SMR00525.1"/>
    <property type="molecule type" value="Genomic_DNA"/>
</dbReference>